<keyword evidence="9 12" id="KW-1133">Transmembrane helix</keyword>
<evidence type="ECO:0000256" key="4">
    <source>
        <dbReference type="ARBA" id="ARBA00022679"/>
    </source>
</evidence>
<organism evidence="14 15">
    <name type="scientific">Carnobacterium divergens</name>
    <name type="common">Lactobacillus divergens</name>
    <dbReference type="NCBI Taxonomy" id="2748"/>
    <lineage>
        <taxon>Bacteria</taxon>
        <taxon>Bacillati</taxon>
        <taxon>Bacillota</taxon>
        <taxon>Bacilli</taxon>
        <taxon>Lactobacillales</taxon>
        <taxon>Carnobacteriaceae</taxon>
        <taxon>Carnobacterium</taxon>
    </lineage>
</organism>
<feature type="transmembrane region" description="Helical" evidence="12">
    <location>
        <begin position="275"/>
        <end position="294"/>
    </location>
</feature>
<dbReference type="InterPro" id="IPR010559">
    <property type="entry name" value="Sig_transdc_His_kin_internal"/>
</dbReference>
<dbReference type="GO" id="GO:0005886">
    <property type="term" value="C:plasma membrane"/>
    <property type="evidence" value="ECO:0007669"/>
    <property type="project" value="UniProtKB-SubCell"/>
</dbReference>
<protein>
    <recommendedName>
        <fullName evidence="13">HAMP domain-containing protein</fullName>
    </recommendedName>
</protein>
<evidence type="ECO:0000256" key="11">
    <source>
        <dbReference type="ARBA" id="ARBA00023136"/>
    </source>
</evidence>
<dbReference type="PANTHER" id="PTHR34220">
    <property type="entry name" value="SENSOR HISTIDINE KINASE YPDA"/>
    <property type="match status" value="1"/>
</dbReference>
<sequence>MKSKQNQIYSLLKIYSMILIVGVTVFSLVVSYTISKKNNEEAKQVTVDISNRIDAILVEDEKKAARMATELTSNPLRIENLYRYFQLDYQQYLSYTLDISQDYNMYIYLPKEIEHMYYLDESIQSVAISLNEFKEVYSSTLTNKQGIKLEEFPKDTGVMIPKLLNNPDTSKYIGTFYLSLSVEEFNKAVTNNSQQTESETFIFSNTNRLIYSRKTKEKDSPLESELIQQMNDHSKIQPSKLKESYFMTQLKTKEGYQIYTFVPKKSVFLKSAKSFLWLFLFSLIIDSILLLTLFKLFGKYVRQVEDILLSINEITKGKIENRIEVNHKQAEMKQISIGINQMLDSIQTYLKDIYELEIKQKDADMRALQSQINPHFLYNTLEYIRMSAVSEGADELAEVVYNFAALLRNNISQEKTVTLENELKFCEKYVYLYQMRYPDSIAYSFSIEESIKSLPIPKFAIQPLIENYFQHGIDYLKMENAIGVKAYRENEEVVIKISDNGLGMSEIQYGAINEALAFNHEVKVNSVGIHNVNTRLRLYYGSSYHMKYFPTKNGGTTIVIRFKDKEEQT</sequence>
<keyword evidence="3" id="KW-0597">Phosphoprotein</keyword>
<dbReference type="GO" id="GO:0005524">
    <property type="term" value="F:ATP binding"/>
    <property type="evidence" value="ECO:0007669"/>
    <property type="project" value="UniProtKB-KW"/>
</dbReference>
<evidence type="ECO:0000256" key="1">
    <source>
        <dbReference type="ARBA" id="ARBA00004651"/>
    </source>
</evidence>
<evidence type="ECO:0000256" key="8">
    <source>
        <dbReference type="ARBA" id="ARBA00022840"/>
    </source>
</evidence>
<comment type="subcellular location">
    <subcellularLocation>
        <location evidence="1">Cell membrane</location>
        <topology evidence="1">Multi-pass membrane protein</topology>
    </subcellularLocation>
</comment>
<feature type="transmembrane region" description="Helical" evidence="12">
    <location>
        <begin position="12"/>
        <end position="34"/>
    </location>
</feature>
<evidence type="ECO:0000256" key="3">
    <source>
        <dbReference type="ARBA" id="ARBA00022553"/>
    </source>
</evidence>
<dbReference type="GO" id="GO:0000155">
    <property type="term" value="F:phosphorelay sensor kinase activity"/>
    <property type="evidence" value="ECO:0007669"/>
    <property type="project" value="InterPro"/>
</dbReference>
<keyword evidence="5 12" id="KW-0812">Transmembrane</keyword>
<evidence type="ECO:0000313" key="15">
    <source>
        <dbReference type="Proteomes" id="UP000297938"/>
    </source>
</evidence>
<dbReference type="Pfam" id="PF06580">
    <property type="entry name" value="His_kinase"/>
    <property type="match status" value="1"/>
</dbReference>
<proteinExistence type="predicted"/>
<dbReference type="Gene3D" id="6.10.340.10">
    <property type="match status" value="1"/>
</dbReference>
<evidence type="ECO:0000256" key="10">
    <source>
        <dbReference type="ARBA" id="ARBA00023012"/>
    </source>
</evidence>
<keyword evidence="7" id="KW-0418">Kinase</keyword>
<evidence type="ECO:0000313" key="14">
    <source>
        <dbReference type="EMBL" id="TFJ28735.1"/>
    </source>
</evidence>
<dbReference type="InterPro" id="IPR003660">
    <property type="entry name" value="HAMP_dom"/>
</dbReference>
<dbReference type="PROSITE" id="PS50885">
    <property type="entry name" value="HAMP"/>
    <property type="match status" value="1"/>
</dbReference>
<keyword evidence="8" id="KW-0067">ATP-binding</keyword>
<dbReference type="SUPFAM" id="SSF55874">
    <property type="entry name" value="ATPase domain of HSP90 chaperone/DNA topoisomerase II/histidine kinase"/>
    <property type="match status" value="1"/>
</dbReference>
<gene>
    <name evidence="14" type="ORF">CKN69_04170</name>
</gene>
<dbReference type="Gene3D" id="3.30.565.10">
    <property type="entry name" value="Histidine kinase-like ATPase, C-terminal domain"/>
    <property type="match status" value="1"/>
</dbReference>
<dbReference type="RefSeq" id="WP_135025776.1">
    <property type="nucleotide sequence ID" value="NZ_NROV01000007.1"/>
</dbReference>
<evidence type="ECO:0000256" key="5">
    <source>
        <dbReference type="ARBA" id="ARBA00022692"/>
    </source>
</evidence>
<keyword evidence="10" id="KW-0902">Two-component regulatory system</keyword>
<evidence type="ECO:0000256" key="2">
    <source>
        <dbReference type="ARBA" id="ARBA00022475"/>
    </source>
</evidence>
<evidence type="ECO:0000256" key="7">
    <source>
        <dbReference type="ARBA" id="ARBA00022777"/>
    </source>
</evidence>
<dbReference type="PANTHER" id="PTHR34220:SF11">
    <property type="entry name" value="SENSOR PROTEIN KINASE HPTS"/>
    <property type="match status" value="1"/>
</dbReference>
<name>A0A7Z8D113_CARDV</name>
<evidence type="ECO:0000259" key="13">
    <source>
        <dbReference type="PROSITE" id="PS50885"/>
    </source>
</evidence>
<dbReference type="AlphaFoldDB" id="A0A7Z8D113"/>
<keyword evidence="6" id="KW-0547">Nucleotide-binding</keyword>
<accession>A0A7Z8D113</accession>
<keyword evidence="2" id="KW-1003">Cell membrane</keyword>
<dbReference type="Proteomes" id="UP000297938">
    <property type="component" value="Unassembled WGS sequence"/>
</dbReference>
<keyword evidence="11 12" id="KW-0472">Membrane</keyword>
<keyword evidence="4" id="KW-0808">Transferase</keyword>
<evidence type="ECO:0000256" key="9">
    <source>
        <dbReference type="ARBA" id="ARBA00022989"/>
    </source>
</evidence>
<dbReference type="EMBL" id="NRPP01000007">
    <property type="protein sequence ID" value="TFJ28735.1"/>
    <property type="molecule type" value="Genomic_DNA"/>
</dbReference>
<feature type="domain" description="HAMP" evidence="13">
    <location>
        <begin position="298"/>
        <end position="351"/>
    </location>
</feature>
<dbReference type="InterPro" id="IPR050640">
    <property type="entry name" value="Bact_2-comp_sensor_kinase"/>
</dbReference>
<dbReference type="InterPro" id="IPR036890">
    <property type="entry name" value="HATPase_C_sf"/>
</dbReference>
<evidence type="ECO:0000256" key="12">
    <source>
        <dbReference type="SAM" id="Phobius"/>
    </source>
</evidence>
<reference evidence="14 15" key="1">
    <citation type="journal article" date="2018" name="Int. J. Food Microbiol.">
        <title>Growth of Carnobacterium spp. isolated from chilled vacuum-packaged meat under relevant acidic conditions.</title>
        <authorList>
            <person name="Zhang P."/>
            <person name="Badoni M."/>
            <person name="Ganzle M."/>
            <person name="Yang X."/>
        </authorList>
    </citation>
    <scope>NUCLEOTIDE SEQUENCE [LARGE SCALE GENOMIC DNA]</scope>
    <source>
        <strain evidence="14 15">B2</strain>
    </source>
</reference>
<evidence type="ECO:0000256" key="6">
    <source>
        <dbReference type="ARBA" id="ARBA00022741"/>
    </source>
</evidence>
<comment type="caution">
    <text evidence="14">The sequence shown here is derived from an EMBL/GenBank/DDBJ whole genome shotgun (WGS) entry which is preliminary data.</text>
</comment>